<gene>
    <name evidence="2" type="ORF">SDC9_211157</name>
</gene>
<dbReference type="Gene3D" id="2.40.10.220">
    <property type="entry name" value="predicted glycosyltransferase like domains"/>
    <property type="match status" value="1"/>
</dbReference>
<dbReference type="InterPro" id="IPR009875">
    <property type="entry name" value="PilZ_domain"/>
</dbReference>
<evidence type="ECO:0000259" key="1">
    <source>
        <dbReference type="Pfam" id="PF07238"/>
    </source>
</evidence>
<organism evidence="2">
    <name type="scientific">bioreactor metagenome</name>
    <dbReference type="NCBI Taxonomy" id="1076179"/>
    <lineage>
        <taxon>unclassified sequences</taxon>
        <taxon>metagenomes</taxon>
        <taxon>ecological metagenomes</taxon>
    </lineage>
</organism>
<feature type="domain" description="PilZ" evidence="1">
    <location>
        <begin position="2"/>
        <end position="78"/>
    </location>
</feature>
<dbReference type="AlphaFoldDB" id="A0A645JL00"/>
<sequence>MRASLRDISAGGIMVGTENHLEIGQKLLIPFDKGTAPILLTAQVLREQPPYQDERRYGCQFVNMNHSKESIIREYVFRLQLAGKNKAVQPNDI</sequence>
<proteinExistence type="predicted"/>
<comment type="caution">
    <text evidence="2">The sequence shown here is derived from an EMBL/GenBank/DDBJ whole genome shotgun (WGS) entry which is preliminary data.</text>
</comment>
<dbReference type="SUPFAM" id="SSF141371">
    <property type="entry name" value="PilZ domain-like"/>
    <property type="match status" value="1"/>
</dbReference>
<accession>A0A645JL00</accession>
<reference evidence="2" key="1">
    <citation type="submission" date="2019-08" db="EMBL/GenBank/DDBJ databases">
        <authorList>
            <person name="Kucharzyk K."/>
            <person name="Murdoch R.W."/>
            <person name="Higgins S."/>
            <person name="Loffler F."/>
        </authorList>
    </citation>
    <scope>NUCLEOTIDE SEQUENCE</scope>
</reference>
<dbReference type="GO" id="GO:0035438">
    <property type="term" value="F:cyclic-di-GMP binding"/>
    <property type="evidence" value="ECO:0007669"/>
    <property type="project" value="InterPro"/>
</dbReference>
<dbReference type="Pfam" id="PF07238">
    <property type="entry name" value="PilZ"/>
    <property type="match status" value="1"/>
</dbReference>
<protein>
    <recommendedName>
        <fullName evidence="1">PilZ domain-containing protein</fullName>
    </recommendedName>
</protein>
<name>A0A645JL00_9ZZZZ</name>
<evidence type="ECO:0000313" key="2">
    <source>
        <dbReference type="EMBL" id="MPN63399.1"/>
    </source>
</evidence>
<dbReference type="EMBL" id="VSSQ01142762">
    <property type="protein sequence ID" value="MPN63399.1"/>
    <property type="molecule type" value="Genomic_DNA"/>
</dbReference>